<evidence type="ECO:0000256" key="5">
    <source>
        <dbReference type="ARBA" id="ARBA00022801"/>
    </source>
</evidence>
<dbReference type="PROSITE" id="PS50222">
    <property type="entry name" value="EF_HAND_2"/>
    <property type="match status" value="1"/>
</dbReference>
<dbReference type="InterPro" id="IPR035892">
    <property type="entry name" value="C2_domain_sf"/>
</dbReference>
<gene>
    <name evidence="15" type="ORF">BOX15_Mlig029707g1</name>
</gene>
<dbReference type="InterPro" id="IPR002048">
    <property type="entry name" value="EF_hand_dom"/>
</dbReference>
<proteinExistence type="predicted"/>
<evidence type="ECO:0000256" key="9">
    <source>
        <dbReference type="ARBA" id="ARBA00023674"/>
    </source>
</evidence>
<dbReference type="Pfam" id="PF09279">
    <property type="entry name" value="EF-hand_like"/>
    <property type="match status" value="1"/>
</dbReference>
<feature type="compositionally biased region" description="Low complexity" evidence="11">
    <location>
        <begin position="909"/>
        <end position="924"/>
    </location>
</feature>
<dbReference type="Proteomes" id="UP000215902">
    <property type="component" value="Unassembled WGS sequence"/>
</dbReference>
<evidence type="ECO:0000256" key="2">
    <source>
        <dbReference type="ARBA" id="ARBA00004496"/>
    </source>
</evidence>
<feature type="domain" description="EF-hand" evidence="14">
    <location>
        <begin position="213"/>
        <end position="248"/>
    </location>
</feature>
<dbReference type="PANTHER" id="PTHR10336:SF196">
    <property type="entry name" value="PHOSPHOINOSITIDE PHOSPHOLIPASE C"/>
    <property type="match status" value="1"/>
</dbReference>
<dbReference type="GO" id="GO:0005737">
    <property type="term" value="C:cytoplasm"/>
    <property type="evidence" value="ECO:0007669"/>
    <property type="project" value="UniProtKB-SubCell"/>
</dbReference>
<evidence type="ECO:0000259" key="13">
    <source>
        <dbReference type="PROSITE" id="PS50008"/>
    </source>
</evidence>
<evidence type="ECO:0000256" key="4">
    <source>
        <dbReference type="ARBA" id="ARBA00022490"/>
    </source>
</evidence>
<evidence type="ECO:0000313" key="15">
    <source>
        <dbReference type="EMBL" id="PAA88402.1"/>
    </source>
</evidence>
<dbReference type="GO" id="GO:0007214">
    <property type="term" value="P:gamma-aminobutyric acid signaling pathway"/>
    <property type="evidence" value="ECO:0007669"/>
    <property type="project" value="TreeGrafter"/>
</dbReference>
<dbReference type="GO" id="GO:0046488">
    <property type="term" value="P:phosphatidylinositol metabolic process"/>
    <property type="evidence" value="ECO:0007669"/>
    <property type="project" value="TreeGrafter"/>
</dbReference>
<dbReference type="InterPro" id="IPR011992">
    <property type="entry name" value="EF-hand-dom_pair"/>
</dbReference>
<dbReference type="Gene3D" id="3.20.20.190">
    <property type="entry name" value="Phosphatidylinositol (PI) phosphodiesterase"/>
    <property type="match status" value="1"/>
</dbReference>
<dbReference type="Pfam" id="PF16457">
    <property type="entry name" value="PH_12"/>
    <property type="match status" value="1"/>
</dbReference>
<dbReference type="GO" id="GO:0048015">
    <property type="term" value="P:phosphatidylinositol-mediated signaling"/>
    <property type="evidence" value="ECO:0007669"/>
    <property type="project" value="TreeGrafter"/>
</dbReference>
<dbReference type="Pfam" id="PF00168">
    <property type="entry name" value="C2"/>
    <property type="match status" value="1"/>
</dbReference>
<feature type="region of interest" description="Disordered" evidence="11">
    <location>
        <begin position="571"/>
        <end position="606"/>
    </location>
</feature>
<evidence type="ECO:0000256" key="11">
    <source>
        <dbReference type="SAM" id="MobiDB-lite"/>
    </source>
</evidence>
<dbReference type="SUPFAM" id="SSF49562">
    <property type="entry name" value="C2 domain (Calcium/lipid-binding domain, CaLB)"/>
    <property type="match status" value="1"/>
</dbReference>
<dbReference type="CDD" id="cd00275">
    <property type="entry name" value="C2_PLC_like"/>
    <property type="match status" value="1"/>
</dbReference>
<dbReference type="FunFam" id="2.30.29.30:FF:000025">
    <property type="entry name" value="Phosphoinositide phospholipase C"/>
    <property type="match status" value="1"/>
</dbReference>
<evidence type="ECO:0000256" key="10">
    <source>
        <dbReference type="RuleBase" id="RU361133"/>
    </source>
</evidence>
<feature type="compositionally biased region" description="Gly residues" evidence="11">
    <location>
        <begin position="941"/>
        <end position="951"/>
    </location>
</feature>
<dbReference type="PRINTS" id="PR00390">
    <property type="entry name" value="PHPHLIPASEC"/>
</dbReference>
<keyword evidence="6 10" id="KW-0442">Lipid degradation</keyword>
<dbReference type="CDD" id="cd16206">
    <property type="entry name" value="EFh_PRIP"/>
    <property type="match status" value="1"/>
</dbReference>
<dbReference type="SUPFAM" id="SSF51695">
    <property type="entry name" value="PLC-like phosphodiesterases"/>
    <property type="match status" value="1"/>
</dbReference>
<dbReference type="SMART" id="SM00148">
    <property type="entry name" value="PLCXc"/>
    <property type="match status" value="1"/>
</dbReference>
<dbReference type="CDD" id="cd08558">
    <property type="entry name" value="PI-PLCc_eukaryota"/>
    <property type="match status" value="1"/>
</dbReference>
<evidence type="ECO:0000259" key="14">
    <source>
        <dbReference type="PROSITE" id="PS50222"/>
    </source>
</evidence>
<dbReference type="InterPro" id="IPR001192">
    <property type="entry name" value="PI-PLC_fam"/>
</dbReference>
<dbReference type="InterPro" id="IPR015359">
    <property type="entry name" value="PLC_EF-hand-like"/>
</dbReference>
<dbReference type="SMART" id="SM00149">
    <property type="entry name" value="PLCYc"/>
    <property type="match status" value="1"/>
</dbReference>
<dbReference type="FunFam" id="1.10.238.10:FF:000005">
    <property type="entry name" value="Phosphoinositide phospholipase C"/>
    <property type="match status" value="1"/>
</dbReference>
<dbReference type="PROSITE" id="PS50007">
    <property type="entry name" value="PIPLC_X_DOMAIN"/>
    <property type="match status" value="1"/>
</dbReference>
<evidence type="ECO:0000256" key="6">
    <source>
        <dbReference type="ARBA" id="ARBA00022963"/>
    </source>
</evidence>
<dbReference type="GO" id="GO:0051209">
    <property type="term" value="P:release of sequestered calcium ion into cytosol"/>
    <property type="evidence" value="ECO:0007669"/>
    <property type="project" value="TreeGrafter"/>
</dbReference>
<dbReference type="EMBL" id="NIVC01000190">
    <property type="protein sequence ID" value="PAA88402.1"/>
    <property type="molecule type" value="Genomic_DNA"/>
</dbReference>
<dbReference type="SMART" id="SM00239">
    <property type="entry name" value="C2"/>
    <property type="match status" value="1"/>
</dbReference>
<protein>
    <recommendedName>
        <fullName evidence="3 10">Phosphoinositide phospholipase C</fullName>
        <ecNumber evidence="3 10">3.1.4.11</ecNumber>
    </recommendedName>
</protein>
<feature type="domain" description="PI-PLC Y-box" evidence="13">
    <location>
        <begin position="664"/>
        <end position="751"/>
    </location>
</feature>
<keyword evidence="8" id="KW-0807">Transducer</keyword>
<name>A0A267GSX6_9PLAT</name>
<feature type="region of interest" description="Disordered" evidence="11">
    <location>
        <begin position="905"/>
        <end position="970"/>
    </location>
</feature>
<dbReference type="InterPro" id="IPR000909">
    <property type="entry name" value="PLipase_C_PInositol-sp_X_dom"/>
</dbReference>
<feature type="compositionally biased region" description="Low complexity" evidence="11">
    <location>
        <begin position="17"/>
        <end position="27"/>
    </location>
</feature>
<dbReference type="GO" id="GO:0016042">
    <property type="term" value="P:lipid catabolic process"/>
    <property type="evidence" value="ECO:0007669"/>
    <property type="project" value="UniProtKB-KW"/>
</dbReference>
<dbReference type="EC" id="3.1.4.11" evidence="3 10"/>
<dbReference type="Gene3D" id="2.60.40.150">
    <property type="entry name" value="C2 domain"/>
    <property type="match status" value="1"/>
</dbReference>
<dbReference type="Gene3D" id="1.10.238.10">
    <property type="entry name" value="EF-hand"/>
    <property type="match status" value="2"/>
</dbReference>
<dbReference type="InterPro" id="IPR001849">
    <property type="entry name" value="PH_domain"/>
</dbReference>
<feature type="region of interest" description="Disordered" evidence="11">
    <location>
        <begin position="1"/>
        <end position="64"/>
    </location>
</feature>
<dbReference type="InterPro" id="IPR000008">
    <property type="entry name" value="C2_dom"/>
</dbReference>
<comment type="cofactor">
    <cofactor evidence="1">
        <name>Ca(2+)</name>
        <dbReference type="ChEBI" id="CHEBI:29108"/>
    </cofactor>
</comment>
<dbReference type="PANTHER" id="PTHR10336">
    <property type="entry name" value="PHOSPHOINOSITIDE-SPECIFIC PHOSPHOLIPASE C FAMILY PROTEIN"/>
    <property type="match status" value="1"/>
</dbReference>
<evidence type="ECO:0000256" key="3">
    <source>
        <dbReference type="ARBA" id="ARBA00012368"/>
    </source>
</evidence>
<comment type="catalytic activity">
    <reaction evidence="9">
        <text>a 1,2-diacyl-sn-glycero-3-phospho-(1D-myo-inositol-4,5-bisphosphate) + H2O = 1D-myo-inositol 1,4,5-trisphosphate + a 1,2-diacyl-sn-glycerol + H(+)</text>
        <dbReference type="Rhea" id="RHEA:33179"/>
        <dbReference type="ChEBI" id="CHEBI:15377"/>
        <dbReference type="ChEBI" id="CHEBI:15378"/>
        <dbReference type="ChEBI" id="CHEBI:17815"/>
        <dbReference type="ChEBI" id="CHEBI:58456"/>
        <dbReference type="ChEBI" id="CHEBI:203600"/>
        <dbReference type="EC" id="3.1.4.11"/>
    </reaction>
    <physiologicalReaction direction="left-to-right" evidence="9">
        <dbReference type="Rhea" id="RHEA:33180"/>
    </physiologicalReaction>
</comment>
<dbReference type="InterPro" id="IPR001711">
    <property type="entry name" value="PLipase_C_Pinositol-sp_Y"/>
</dbReference>
<evidence type="ECO:0000256" key="8">
    <source>
        <dbReference type="ARBA" id="ARBA00023224"/>
    </source>
</evidence>
<dbReference type="OrthoDB" id="269822at2759"/>
<evidence type="ECO:0000259" key="12">
    <source>
        <dbReference type="PROSITE" id="PS50004"/>
    </source>
</evidence>
<feature type="compositionally biased region" description="Low complexity" evidence="11">
    <location>
        <begin position="579"/>
        <end position="594"/>
    </location>
</feature>
<dbReference type="Pfam" id="PF00387">
    <property type="entry name" value="PI-PLC-Y"/>
    <property type="match status" value="1"/>
</dbReference>
<organism evidence="15 16">
    <name type="scientific">Macrostomum lignano</name>
    <dbReference type="NCBI Taxonomy" id="282301"/>
    <lineage>
        <taxon>Eukaryota</taxon>
        <taxon>Metazoa</taxon>
        <taxon>Spiralia</taxon>
        <taxon>Lophotrochozoa</taxon>
        <taxon>Platyhelminthes</taxon>
        <taxon>Rhabditophora</taxon>
        <taxon>Macrostomorpha</taxon>
        <taxon>Macrostomida</taxon>
        <taxon>Macrostomidae</taxon>
        <taxon>Macrostomum</taxon>
    </lineage>
</organism>
<reference evidence="15 16" key="1">
    <citation type="submission" date="2017-06" db="EMBL/GenBank/DDBJ databases">
        <title>A platform for efficient transgenesis in Macrostomum lignano, a flatworm model organism for stem cell research.</title>
        <authorList>
            <person name="Berezikov E."/>
        </authorList>
    </citation>
    <scope>NUCLEOTIDE SEQUENCE [LARGE SCALE GENOMIC DNA]</scope>
    <source>
        <strain evidence="15">DV1</strain>
        <tissue evidence="15">Whole organism</tissue>
    </source>
</reference>
<keyword evidence="7 10" id="KW-0443">Lipid metabolism</keyword>
<sequence>MMDANGNGNDMADALGTPSASTSSSTPIAQARTGKLQGLLKSQCQDPGSGGSSVSSPTPTQKKSVSFLSSSFDKGIRVIDAPDCVNYMRDGTELLKIRSSSRHFKRFFFLDTETMEIRWHPSSKKRQKAKLPIDQLKEVRRGRTSAILKDSEVAAAYPADCAFTVIYGEDFLSMDLVAVSLDDANVWVTGLTCLINGRPGQLSSDTIEKRQLMRDRWLEEVFSAASLDEDGFLDEQDVIQLMKKLNSGVNTSRIKKKLKEVDIANAISSRGRLSSSEFVNLFKEISTRPEVYFLLVRYSSDGDYLSTEDLLMFLEAEQGNSKVSKEKCSEIINQFEPSTEGRAKGQLGIDGFTAFLQSEFCDIFDPEHLAVCQDMEQPLTHYFINSSHNTYLLEDQLKGKSSVEGYEKALKSQVRYIELEVWNGPNDEPIIYHGHTLTSKIGLRDVLDTVRQFAFYKTDMPLILSIENHCSLAQQCRMVQLIRSTLGDWLLDPGSASESDVQLLSDPRLLTPSRLRRRILVKCKKLPPPPEGGASAGCERQVATVQQSAVAFGYVSEEDDNVDIQRDRSPKAFKKAGNQSQQSLQQQQQQQQQQQPPPPQQQQCGRRIKLSQELSDLAALGSERFADLDDCCFHFYKSDSAQAASRHQPHHQQQHQLLHQQVWSISESAAFRLAQSDMDGLVEYSRRCLVQVQPNAIRVDSSNYNPQDMWSCGCQLVCLNHQTPGLMTDLNRGQFSKNGSCGFVLKPGAMRQTFAFLAQRGGGGSDLAPHSLHIRVISGSQLPKPRGSVAKGDVTDPCVVVEVFGLPADCSEERTKTVHGNGYNPVFDECFEFRVSLPELALLRLVVLDDDAIGDDFIGQFTIPFDCIQTGYRHVRLLDSDGEPLPEAHLFLHVAVTNRHGGGRLGKRSFASSNKKSSNSTNFNVGSSLEPNLKGRTSSGGSEGGGGGGGDSGDRVESIGSGGGYPRLRPTGFRDIDDAFKAALPTLREAAGLREGFDRALAGLQDACGLSHIANVKQCVRVMAARASSCAAAASSGASAAAGSDSTATSGPQAVGLRMICKASCPCLEALVPLPEPLKKSLVAFEQLVTESKKLMQLGPGMHTRLQDCEAACMQFYDDLAPMCSSAGYKPRKVAKIADSFAWNVRVLRGQADLLARAVNGARCTMVQAEEAGEATGLAMTAV</sequence>
<dbReference type="AlphaFoldDB" id="A0A267GSX6"/>
<dbReference type="GO" id="GO:0004435">
    <property type="term" value="F:phosphatidylinositol-4,5-bisphosphate phospholipase C activity"/>
    <property type="evidence" value="ECO:0007669"/>
    <property type="project" value="UniProtKB-EC"/>
</dbReference>
<dbReference type="PROSITE" id="PS50004">
    <property type="entry name" value="C2"/>
    <property type="match status" value="1"/>
</dbReference>
<keyword evidence="4" id="KW-0963">Cytoplasm</keyword>
<dbReference type="Pfam" id="PF00388">
    <property type="entry name" value="PI-PLC-X"/>
    <property type="match status" value="1"/>
</dbReference>
<dbReference type="SUPFAM" id="SSF50729">
    <property type="entry name" value="PH domain-like"/>
    <property type="match status" value="1"/>
</dbReference>
<dbReference type="GO" id="GO:0005509">
    <property type="term" value="F:calcium ion binding"/>
    <property type="evidence" value="ECO:0007669"/>
    <property type="project" value="InterPro"/>
</dbReference>
<dbReference type="PROSITE" id="PS50008">
    <property type="entry name" value="PIPLC_Y_DOMAIN"/>
    <property type="match status" value="1"/>
</dbReference>
<dbReference type="STRING" id="282301.A0A267GSX6"/>
<evidence type="ECO:0000313" key="16">
    <source>
        <dbReference type="Proteomes" id="UP000215902"/>
    </source>
</evidence>
<accession>A0A267GSX6</accession>
<evidence type="ECO:0000256" key="1">
    <source>
        <dbReference type="ARBA" id="ARBA00001913"/>
    </source>
</evidence>
<keyword evidence="5 10" id="KW-0378">Hydrolase</keyword>
<dbReference type="FunFam" id="3.20.20.190:FF:000084">
    <property type="match status" value="1"/>
</dbReference>
<comment type="caution">
    <text evidence="15">The sequence shown here is derived from an EMBL/GenBank/DDBJ whole genome shotgun (WGS) entry which is preliminary data.</text>
</comment>
<feature type="domain" description="C2" evidence="12">
    <location>
        <begin position="746"/>
        <end position="879"/>
    </location>
</feature>
<dbReference type="InterPro" id="IPR011993">
    <property type="entry name" value="PH-like_dom_sf"/>
</dbReference>
<dbReference type="Gene3D" id="2.30.29.30">
    <property type="entry name" value="Pleckstrin-homology domain (PH domain)/Phosphotyrosine-binding domain (PTB)"/>
    <property type="match status" value="1"/>
</dbReference>
<keyword evidence="16" id="KW-1185">Reference proteome</keyword>
<dbReference type="InterPro" id="IPR017946">
    <property type="entry name" value="PLC-like_Pdiesterase_TIM-brl"/>
</dbReference>
<dbReference type="SUPFAM" id="SSF47473">
    <property type="entry name" value="EF-hand"/>
    <property type="match status" value="1"/>
</dbReference>
<dbReference type="GO" id="GO:0032228">
    <property type="term" value="P:regulation of synaptic transmission, GABAergic"/>
    <property type="evidence" value="ECO:0007669"/>
    <property type="project" value="TreeGrafter"/>
</dbReference>
<evidence type="ECO:0000256" key="7">
    <source>
        <dbReference type="ARBA" id="ARBA00023098"/>
    </source>
</evidence>
<comment type="subcellular location">
    <subcellularLocation>
        <location evidence="2">Cytoplasm</location>
    </subcellularLocation>
</comment>